<keyword evidence="1" id="KW-1133">Transmembrane helix</keyword>
<sequence>MPTWSPTPAVFAPYLPGQRPDPALDRLLRCWLVAGLLAVLLVPALRGSSAWLGWWPMWLVAMPAAAWWALHRFALPAGLRAVVRGPRRRRAMPRGAGR</sequence>
<organism evidence="2 3">
    <name type="scientific">Pseudoxanthomonas kaohsiungensis</name>
    <dbReference type="NCBI Taxonomy" id="283923"/>
    <lineage>
        <taxon>Bacteria</taxon>
        <taxon>Pseudomonadati</taxon>
        <taxon>Pseudomonadota</taxon>
        <taxon>Gammaproteobacteria</taxon>
        <taxon>Lysobacterales</taxon>
        <taxon>Lysobacteraceae</taxon>
        <taxon>Pseudoxanthomonas</taxon>
    </lineage>
</organism>
<keyword evidence="3" id="KW-1185">Reference proteome</keyword>
<keyword evidence="1" id="KW-0812">Transmembrane</keyword>
<dbReference type="Proteomes" id="UP001597033">
    <property type="component" value="Unassembled WGS sequence"/>
</dbReference>
<feature type="transmembrane region" description="Helical" evidence="1">
    <location>
        <begin position="27"/>
        <end position="45"/>
    </location>
</feature>
<evidence type="ECO:0000313" key="2">
    <source>
        <dbReference type="EMBL" id="MFD1042389.1"/>
    </source>
</evidence>
<accession>A0ABW3LYD5</accession>
<gene>
    <name evidence="2" type="ORF">ACFQ2N_08505</name>
</gene>
<name>A0ABW3LYD5_9GAMM</name>
<dbReference type="RefSeq" id="WP_379655858.1">
    <property type="nucleotide sequence ID" value="NZ_JBHTKN010000004.1"/>
</dbReference>
<proteinExistence type="predicted"/>
<dbReference type="EMBL" id="JBHTKN010000004">
    <property type="protein sequence ID" value="MFD1042389.1"/>
    <property type="molecule type" value="Genomic_DNA"/>
</dbReference>
<protein>
    <recommendedName>
        <fullName evidence="4">Transmembrane protein</fullName>
    </recommendedName>
</protein>
<evidence type="ECO:0000256" key="1">
    <source>
        <dbReference type="SAM" id="Phobius"/>
    </source>
</evidence>
<reference evidence="3" key="1">
    <citation type="journal article" date="2019" name="Int. J. Syst. Evol. Microbiol.">
        <title>The Global Catalogue of Microorganisms (GCM) 10K type strain sequencing project: providing services to taxonomists for standard genome sequencing and annotation.</title>
        <authorList>
            <consortium name="The Broad Institute Genomics Platform"/>
            <consortium name="The Broad Institute Genome Sequencing Center for Infectious Disease"/>
            <person name="Wu L."/>
            <person name="Ma J."/>
        </authorList>
    </citation>
    <scope>NUCLEOTIDE SEQUENCE [LARGE SCALE GENOMIC DNA]</scope>
    <source>
        <strain evidence="3">CCUG 55854</strain>
    </source>
</reference>
<feature type="transmembrane region" description="Helical" evidence="1">
    <location>
        <begin position="65"/>
        <end position="83"/>
    </location>
</feature>
<evidence type="ECO:0008006" key="4">
    <source>
        <dbReference type="Google" id="ProtNLM"/>
    </source>
</evidence>
<comment type="caution">
    <text evidence="2">The sequence shown here is derived from an EMBL/GenBank/DDBJ whole genome shotgun (WGS) entry which is preliminary data.</text>
</comment>
<evidence type="ECO:0000313" key="3">
    <source>
        <dbReference type="Proteomes" id="UP001597033"/>
    </source>
</evidence>
<keyword evidence="1" id="KW-0472">Membrane</keyword>
<feature type="non-terminal residue" evidence="2">
    <location>
        <position position="98"/>
    </location>
</feature>